<name>A0A0A7IB14_9BIFI</name>
<reference evidence="2 3" key="1">
    <citation type="journal article" date="2015" name="Genome Announc.">
        <title>Bifidobacterium pseudolongum Strain PV8-2, Isolated from a Stool Sample of an Anemic Kenyan Infant.</title>
        <authorList>
            <person name="Vazquez-Gutierrez P."/>
            <person name="Lacroix C."/>
            <person name="Chassard C."/>
            <person name="Klumpp J."/>
            <person name="Stevens M.J."/>
            <person name="Jans C."/>
        </authorList>
    </citation>
    <scope>NUCLEOTIDE SEQUENCE [LARGE SCALE GENOMIC DNA]</scope>
    <source>
        <strain evidence="2 3">PV8-2</strain>
    </source>
</reference>
<dbReference type="RefSeq" id="WP_039171384.1">
    <property type="nucleotide sequence ID" value="NZ_CP007457.1"/>
</dbReference>
<dbReference type="InterPro" id="IPR050490">
    <property type="entry name" value="Bact_solute-bd_prot1"/>
</dbReference>
<dbReference type="Gene3D" id="3.40.190.10">
    <property type="entry name" value="Periplasmic binding protein-like II"/>
    <property type="match status" value="2"/>
</dbReference>
<dbReference type="Pfam" id="PF01547">
    <property type="entry name" value="SBP_bac_1"/>
    <property type="match status" value="1"/>
</dbReference>
<evidence type="ECO:0000313" key="2">
    <source>
        <dbReference type="EMBL" id="AIZ15989.1"/>
    </source>
</evidence>
<dbReference type="KEGG" id="bpsp:AH67_02830"/>
<evidence type="ECO:0000256" key="1">
    <source>
        <dbReference type="SAM" id="SignalP"/>
    </source>
</evidence>
<evidence type="ECO:0000313" key="3">
    <source>
        <dbReference type="Proteomes" id="UP000030636"/>
    </source>
</evidence>
<dbReference type="Proteomes" id="UP000030636">
    <property type="component" value="Chromosome"/>
</dbReference>
<dbReference type="InterPro" id="IPR006059">
    <property type="entry name" value="SBP"/>
</dbReference>
<protein>
    <submittedName>
        <fullName evidence="2">Sugar ABC transporter substrate-binding protein</fullName>
    </submittedName>
</protein>
<organism evidence="2 3">
    <name type="scientific">Bifidobacterium pseudolongum PV8-2</name>
    <dbReference type="NCBI Taxonomy" id="1447715"/>
    <lineage>
        <taxon>Bacteria</taxon>
        <taxon>Bacillati</taxon>
        <taxon>Actinomycetota</taxon>
        <taxon>Actinomycetes</taxon>
        <taxon>Bifidobacteriales</taxon>
        <taxon>Bifidobacteriaceae</taxon>
        <taxon>Bifidobacterium</taxon>
    </lineage>
</organism>
<dbReference type="SUPFAM" id="SSF53850">
    <property type="entry name" value="Periplasmic binding protein-like II"/>
    <property type="match status" value="1"/>
</dbReference>
<accession>A0A0A7IB14</accession>
<keyword evidence="1" id="KW-0732">Signal</keyword>
<dbReference type="EMBL" id="CP007457">
    <property type="protein sequence ID" value="AIZ15989.1"/>
    <property type="molecule type" value="Genomic_DNA"/>
</dbReference>
<dbReference type="STRING" id="1447715.AH67_02830"/>
<proteinExistence type="predicted"/>
<feature type="signal peptide" evidence="1">
    <location>
        <begin position="1"/>
        <end position="20"/>
    </location>
</feature>
<dbReference type="PROSITE" id="PS51257">
    <property type="entry name" value="PROKAR_LIPOPROTEIN"/>
    <property type="match status" value="1"/>
</dbReference>
<keyword evidence="3" id="KW-1185">Reference proteome</keyword>
<sequence length="425" mass="45370">MKLKTFAAATLAVATVIGMSACGGSGSSSDDKTITFWHNASAGEGRQYWENLAKSFESANPGTKVEVQAIQNEDFAGKLQTAMQDPASGPDVFMSLGGAKTQEMIDAGQVMDLTDKISDTVKTDMKTTLSAATFDGKVYGVPVSVEPGGMWYSKDLFKKAGVSDVPATYEDLLADAKKLKDSGTDAIALGAKDAWPAAHWYYWLVLRECSPEVYDKSVQDHDFSNECWVNAGKKLQELNDLKAFNDGFLTTTAQQGANSSAGLLANHKAAMELMGAWEPGVLKDLTPDQKPMADLGFFAFPEVAGGEGEPGALMGGVTYFCVNPKASQTSIDFVNYMGEKKNQEDYAKAFSTIPASEPARGVVTDESLKQVIEYLDKAPSMQLWMDTALGTNIGNALNAAVVNMLSGQGSPEDIVKAMEDAAQKG</sequence>
<feature type="chain" id="PRO_5038511272" evidence="1">
    <location>
        <begin position="21"/>
        <end position="425"/>
    </location>
</feature>
<dbReference type="PANTHER" id="PTHR43649:SF14">
    <property type="entry name" value="BLR3389 PROTEIN"/>
    <property type="match status" value="1"/>
</dbReference>
<dbReference type="AlphaFoldDB" id="A0A0A7IB14"/>
<dbReference type="OrthoDB" id="8317736at2"/>
<gene>
    <name evidence="2" type="ORF">AH67_02830</name>
</gene>
<dbReference type="HOGENOM" id="CLU_031285_12_0_11"/>
<dbReference type="PANTHER" id="PTHR43649">
    <property type="entry name" value="ARABINOSE-BINDING PROTEIN-RELATED"/>
    <property type="match status" value="1"/>
</dbReference>